<organism evidence="2 3">
    <name type="scientific">Blautia celeris</name>
    <dbReference type="NCBI Taxonomy" id="2763026"/>
    <lineage>
        <taxon>Bacteria</taxon>
        <taxon>Bacillati</taxon>
        <taxon>Bacillota</taxon>
        <taxon>Clostridia</taxon>
        <taxon>Lachnospirales</taxon>
        <taxon>Lachnospiraceae</taxon>
        <taxon>Blautia</taxon>
    </lineage>
</organism>
<keyword evidence="3" id="KW-1185">Reference proteome</keyword>
<sequence>MRMEVTKFFLSIEKEEKWLNDMSSEGCRFVGKHGFSYKFEPCEKGTYRYCIDQRGFLKNSEEFVGFLDELNMKLVHEQWGFYYFEADRSCSTEKIYTDIKSKSSFYLRCILWLACIGILNISIINHANGPYFLNISIPIVANTVVLCLVLSAILKYVWNILLLHLRK</sequence>
<dbReference type="RefSeq" id="WP_186971108.1">
    <property type="nucleotide sequence ID" value="NZ_JACOOU010000012.1"/>
</dbReference>
<proteinExistence type="predicted"/>
<gene>
    <name evidence="2" type="ORF">H8S76_21945</name>
</gene>
<name>A0ABR7FKF7_9FIRM</name>
<keyword evidence="1" id="KW-1133">Transmembrane helix</keyword>
<keyword evidence="1" id="KW-0472">Membrane</keyword>
<feature type="transmembrane region" description="Helical" evidence="1">
    <location>
        <begin position="131"/>
        <end position="158"/>
    </location>
</feature>
<evidence type="ECO:0000256" key="1">
    <source>
        <dbReference type="SAM" id="Phobius"/>
    </source>
</evidence>
<keyword evidence="1" id="KW-0812">Transmembrane</keyword>
<accession>A0ABR7FKF7</accession>
<reference evidence="2 3" key="1">
    <citation type="submission" date="2020-08" db="EMBL/GenBank/DDBJ databases">
        <title>Genome public.</title>
        <authorList>
            <person name="Liu C."/>
            <person name="Sun Q."/>
        </authorList>
    </citation>
    <scope>NUCLEOTIDE SEQUENCE [LARGE SCALE GENOMIC DNA]</scope>
    <source>
        <strain evidence="2 3">NSJ-34</strain>
    </source>
</reference>
<evidence type="ECO:0000313" key="2">
    <source>
        <dbReference type="EMBL" id="MBC5674901.1"/>
    </source>
</evidence>
<evidence type="ECO:0000313" key="3">
    <source>
        <dbReference type="Proteomes" id="UP000654573"/>
    </source>
</evidence>
<protein>
    <submittedName>
        <fullName evidence="2">DUF2812 domain-containing protein</fullName>
    </submittedName>
</protein>
<dbReference type="EMBL" id="JACOOU010000012">
    <property type="protein sequence ID" value="MBC5674901.1"/>
    <property type="molecule type" value="Genomic_DNA"/>
</dbReference>
<dbReference type="InterPro" id="IPR021359">
    <property type="entry name" value="DUF2812"/>
</dbReference>
<dbReference type="Proteomes" id="UP000654573">
    <property type="component" value="Unassembled WGS sequence"/>
</dbReference>
<comment type="caution">
    <text evidence="2">The sequence shown here is derived from an EMBL/GenBank/DDBJ whole genome shotgun (WGS) entry which is preliminary data.</text>
</comment>
<dbReference type="Pfam" id="PF11193">
    <property type="entry name" value="DUF2812"/>
    <property type="match status" value="1"/>
</dbReference>
<feature type="transmembrane region" description="Helical" evidence="1">
    <location>
        <begin position="105"/>
        <end position="125"/>
    </location>
</feature>